<reference evidence="5" key="1">
    <citation type="submission" date="2003-08" db="EMBL/GenBank/DDBJ databases">
        <authorList>
            <person name="Birren B."/>
            <person name="Nusbaum C."/>
            <person name="Abebe A."/>
            <person name="Abouelleil A."/>
            <person name="Adekoya E."/>
            <person name="Ait-zahra M."/>
            <person name="Allen N."/>
            <person name="Allen T."/>
            <person name="An P."/>
            <person name="Anderson M."/>
            <person name="Anderson S."/>
            <person name="Arachchi H."/>
            <person name="Armbruster J."/>
            <person name="Bachantsang P."/>
            <person name="Baldwin J."/>
            <person name="Barry A."/>
            <person name="Bayul T."/>
            <person name="Blitshsteyn B."/>
            <person name="Bloom T."/>
            <person name="Blye J."/>
            <person name="Boguslavskiy L."/>
            <person name="Borowsky M."/>
            <person name="Boukhgalter B."/>
            <person name="Brunache A."/>
            <person name="Butler J."/>
            <person name="Calixte N."/>
            <person name="Calvo S."/>
            <person name="Camarata J."/>
            <person name="Campo K."/>
            <person name="Chang J."/>
            <person name="Cheshatsang Y."/>
            <person name="Citroen M."/>
            <person name="Collymore A."/>
            <person name="Considine T."/>
            <person name="Cook A."/>
            <person name="Cooke P."/>
            <person name="Corum B."/>
            <person name="Cuomo C."/>
            <person name="David R."/>
            <person name="Dawoe T."/>
            <person name="Degray S."/>
            <person name="Dodge S."/>
            <person name="Dooley K."/>
            <person name="Dorje P."/>
            <person name="Dorjee K."/>
            <person name="Dorris L."/>
            <person name="Duffey N."/>
            <person name="Dupes A."/>
            <person name="Elkins T."/>
            <person name="Engels R."/>
            <person name="Erickson J."/>
            <person name="Farina A."/>
            <person name="Faro S."/>
            <person name="Ferreira P."/>
            <person name="Fischer H."/>
            <person name="Fitzgerald M."/>
            <person name="Foley K."/>
            <person name="Gage D."/>
            <person name="Galagan J."/>
            <person name="Gearin G."/>
            <person name="Gnerre S."/>
            <person name="Gnirke A."/>
            <person name="Goyette A."/>
            <person name="Graham J."/>
            <person name="Grandbois E."/>
            <person name="Gyaltsen K."/>
            <person name="Hafez N."/>
            <person name="Hagopian D."/>
            <person name="Hagos B."/>
            <person name="Hall J."/>
            <person name="Hatcher B."/>
            <person name="Heller A."/>
            <person name="Higgins H."/>
            <person name="Honan T."/>
            <person name="Horn A."/>
            <person name="Houde N."/>
            <person name="Hughes L."/>
            <person name="Hulme W."/>
            <person name="Husby E."/>
            <person name="Iliev I."/>
            <person name="Jaffe D."/>
            <person name="Jones C."/>
            <person name="Kamal M."/>
            <person name="Kamat A."/>
            <person name="Kamvysselis M."/>
            <person name="Karlsson E."/>
            <person name="Kells C."/>
            <person name="Kieu A."/>
            <person name="Kisner P."/>
            <person name="Kodira C."/>
            <person name="Kulbokas E."/>
            <person name="Labutti K."/>
            <person name="Lama D."/>
            <person name="Landers T."/>
            <person name="Leger J."/>
            <person name="Levine S."/>
            <person name="Lewis D."/>
            <person name="Lewis T."/>
            <person name="Lindblad-toh K."/>
            <person name="Liu X."/>
            <person name="Lokyitsang T."/>
            <person name="Lokyitsang Y."/>
            <person name="Lucien O."/>
            <person name="Lui A."/>
            <person name="Ma L.J."/>
            <person name="Mabbitt R."/>
            <person name="Macdonald J."/>
            <person name="Maclean C."/>
            <person name="Major J."/>
            <person name="Manning J."/>
            <person name="Marabella R."/>
            <person name="Maru K."/>
            <person name="Matthews C."/>
            <person name="Mauceli E."/>
            <person name="Mccarthy M."/>
            <person name="Mcdonough S."/>
            <person name="Mcghee T."/>
            <person name="Meldrim J."/>
            <person name="Meneus L."/>
            <person name="Mesirov J."/>
            <person name="Mihalev A."/>
            <person name="Mihova T."/>
            <person name="Mikkelsen T."/>
            <person name="Mlenga V."/>
            <person name="Moru K."/>
            <person name="Mozes J."/>
            <person name="Mulrain L."/>
            <person name="Munson G."/>
            <person name="Naylor J."/>
            <person name="Newes C."/>
            <person name="Nguyen C."/>
            <person name="Nguyen N."/>
            <person name="Nguyen T."/>
            <person name="Nicol R."/>
            <person name="Nielsen C."/>
            <person name="Nizzari M."/>
            <person name="Norbu C."/>
            <person name="Norbu N."/>
            <person name="O'donnell P."/>
            <person name="Okoawo O."/>
            <person name="O'leary S."/>
            <person name="Omotosho B."/>
            <person name="O'neill K."/>
            <person name="Osman S."/>
            <person name="Parker S."/>
            <person name="Perrin D."/>
            <person name="Phunkhang P."/>
            <person name="Piqani B."/>
            <person name="Purcell S."/>
            <person name="Rachupka T."/>
            <person name="Ramasamy U."/>
            <person name="Rameau R."/>
            <person name="Ray V."/>
            <person name="Raymond C."/>
            <person name="Retta R."/>
            <person name="Richardson S."/>
            <person name="Rise C."/>
            <person name="Rodriguez J."/>
            <person name="Rogers J."/>
            <person name="Rogov P."/>
            <person name="Rutman M."/>
            <person name="Schupbach R."/>
            <person name="Seaman C."/>
            <person name="Settipalli S."/>
            <person name="Sharpe T."/>
            <person name="Sheridan J."/>
            <person name="Sherpa N."/>
            <person name="Shi J."/>
            <person name="Smirnov S."/>
            <person name="Smith C."/>
            <person name="Sougnez C."/>
            <person name="Spencer B."/>
            <person name="Stalker J."/>
            <person name="Stange-thomann N."/>
            <person name="Stavropoulos S."/>
            <person name="Stetson K."/>
            <person name="Stone C."/>
            <person name="Stone S."/>
            <person name="Stubbs M."/>
            <person name="Talamas J."/>
            <person name="Tchuinga P."/>
            <person name="Tenzing P."/>
            <person name="Tesfaye S."/>
            <person name="Theodore J."/>
            <person name="Thoulutsang Y."/>
            <person name="Topham K."/>
            <person name="Towey S."/>
            <person name="Tsamla T."/>
            <person name="Tsomo N."/>
            <person name="Vallee D."/>
            <person name="Vassiliev H."/>
            <person name="Venkataraman V."/>
            <person name="Vinson J."/>
            <person name="Vo A."/>
            <person name="Wade C."/>
            <person name="Wang S."/>
            <person name="Wangchuk T."/>
            <person name="Wangdi T."/>
            <person name="Whittaker C."/>
            <person name="Wilkinson J."/>
            <person name="Wu Y."/>
            <person name="Wyman D."/>
            <person name="Yadav S."/>
            <person name="Yang S."/>
            <person name="Yang X."/>
            <person name="Yeager S."/>
            <person name="Yee E."/>
            <person name="Young G."/>
            <person name="Zainoun J."/>
            <person name="Zembeck L."/>
            <person name="Zimmer A."/>
            <person name="Zody M."/>
            <person name="Lander E."/>
        </authorList>
    </citation>
    <scope>NUCLEOTIDE SEQUENCE [LARGE SCALE GENOMIC DNA]</scope>
</reference>
<evidence type="ECO:0000313" key="5">
    <source>
        <dbReference type="Proteomes" id="UP000007875"/>
    </source>
</evidence>
<evidence type="ECO:0000256" key="2">
    <source>
        <dbReference type="SAM" id="MobiDB-lite"/>
    </source>
</evidence>
<reference evidence="4" key="3">
    <citation type="submission" date="2025-09" db="UniProtKB">
        <authorList>
            <consortium name="Ensembl"/>
        </authorList>
    </citation>
    <scope>IDENTIFICATION</scope>
</reference>
<evidence type="ECO:0000256" key="3">
    <source>
        <dbReference type="SAM" id="SignalP"/>
    </source>
</evidence>
<reference evidence="4" key="2">
    <citation type="submission" date="2025-08" db="UniProtKB">
        <authorList>
            <consortium name="Ensembl"/>
        </authorList>
    </citation>
    <scope>IDENTIFICATION</scope>
</reference>
<dbReference type="CDD" id="cd18793">
    <property type="entry name" value="SF2_C_SNF"/>
    <property type="match status" value="1"/>
</dbReference>
<evidence type="ECO:0008006" key="6">
    <source>
        <dbReference type="Google" id="ProtNLM"/>
    </source>
</evidence>
<evidence type="ECO:0000313" key="4">
    <source>
        <dbReference type="Ensembl" id="ENSCSAVP00000010963.1"/>
    </source>
</evidence>
<dbReference type="GeneTree" id="ENSGT00940000157608"/>
<dbReference type="GO" id="GO:0006281">
    <property type="term" value="P:DNA repair"/>
    <property type="evidence" value="ECO:0007669"/>
    <property type="project" value="TreeGrafter"/>
</dbReference>
<dbReference type="Gene3D" id="3.40.50.300">
    <property type="entry name" value="P-loop containing nucleotide triphosphate hydrolases"/>
    <property type="match status" value="1"/>
</dbReference>
<keyword evidence="3" id="KW-0732">Signal</keyword>
<feature type="signal peptide" evidence="3">
    <location>
        <begin position="1"/>
        <end position="26"/>
    </location>
</feature>
<dbReference type="SUPFAM" id="SSF52540">
    <property type="entry name" value="P-loop containing nucleoside triphosphate hydrolases"/>
    <property type="match status" value="1"/>
</dbReference>
<dbReference type="GO" id="GO:0043596">
    <property type="term" value="C:nuclear replication fork"/>
    <property type="evidence" value="ECO:0007669"/>
    <property type="project" value="TreeGrafter"/>
</dbReference>
<name>H2Z051_CIOSA</name>
<feature type="compositionally biased region" description="Basic and acidic residues" evidence="2">
    <location>
        <begin position="190"/>
        <end position="200"/>
    </location>
</feature>
<sequence length="200" mass="22802">MGITLNAASLVVFAELFWNPGILVQAEDRCYRIGQRDVVNVHYLIAKKTADDCIWQMIKNKLEVLSQAGLNKTDFNETQHKHVTKQPGQKNILDYFEGGSETNDNSACDAIDEDLLRALEEAEREEMTSFLDNNTPQSNRFRPDQTDLNDVDDTKQSTADCLHSVTSDSSRLEQSSRKRENLSAENDDFDAFREPKRLKK</sequence>
<feature type="chain" id="PRO_5003578429" description="Helicase C-terminal domain-containing protein" evidence="3">
    <location>
        <begin position="27"/>
        <end position="200"/>
    </location>
</feature>
<organism evidence="4 5">
    <name type="scientific">Ciona savignyi</name>
    <name type="common">Pacific transparent sea squirt</name>
    <dbReference type="NCBI Taxonomy" id="51511"/>
    <lineage>
        <taxon>Eukaryota</taxon>
        <taxon>Metazoa</taxon>
        <taxon>Chordata</taxon>
        <taxon>Tunicata</taxon>
        <taxon>Ascidiacea</taxon>
        <taxon>Phlebobranchia</taxon>
        <taxon>Cionidae</taxon>
        <taxon>Ciona</taxon>
    </lineage>
</organism>
<dbReference type="GO" id="GO:0031297">
    <property type="term" value="P:replication fork processing"/>
    <property type="evidence" value="ECO:0007669"/>
    <property type="project" value="TreeGrafter"/>
</dbReference>
<dbReference type="Proteomes" id="UP000007875">
    <property type="component" value="Unassembled WGS sequence"/>
</dbReference>
<dbReference type="PANTHER" id="PTHR45766:SF6">
    <property type="entry name" value="SWI_SNF-RELATED MATRIX-ASSOCIATED ACTIN-DEPENDENT REGULATOR OF CHROMATIN SUBFAMILY A-LIKE PROTEIN 1"/>
    <property type="match status" value="1"/>
</dbReference>
<dbReference type="PANTHER" id="PTHR45766">
    <property type="entry name" value="DNA ANNEALING HELICASE AND ENDONUCLEASE ZRANB3 FAMILY MEMBER"/>
    <property type="match status" value="1"/>
</dbReference>
<feature type="compositionally biased region" description="Basic and acidic residues" evidence="2">
    <location>
        <begin position="170"/>
        <end position="182"/>
    </location>
</feature>
<feature type="compositionally biased region" description="Polar residues" evidence="2">
    <location>
        <begin position="156"/>
        <end position="169"/>
    </location>
</feature>
<dbReference type="InterPro" id="IPR027417">
    <property type="entry name" value="P-loop_NTPase"/>
</dbReference>
<keyword evidence="1" id="KW-0378">Hydrolase</keyword>
<protein>
    <recommendedName>
        <fullName evidence="6">Helicase C-terminal domain-containing protein</fullName>
    </recommendedName>
</protein>
<feature type="compositionally biased region" description="Polar residues" evidence="2">
    <location>
        <begin position="130"/>
        <end position="140"/>
    </location>
</feature>
<accession>H2Z051</accession>
<dbReference type="InterPro" id="IPR049730">
    <property type="entry name" value="SNF2/RAD54-like_C"/>
</dbReference>
<keyword evidence="5" id="KW-1185">Reference proteome</keyword>
<dbReference type="HOGENOM" id="CLU_1365839_0_0_1"/>
<feature type="region of interest" description="Disordered" evidence="2">
    <location>
        <begin position="124"/>
        <end position="200"/>
    </location>
</feature>
<evidence type="ECO:0000256" key="1">
    <source>
        <dbReference type="ARBA" id="ARBA00022801"/>
    </source>
</evidence>
<dbReference type="GO" id="GO:0016787">
    <property type="term" value="F:hydrolase activity"/>
    <property type="evidence" value="ECO:0007669"/>
    <property type="project" value="UniProtKB-KW"/>
</dbReference>
<dbReference type="AlphaFoldDB" id="H2Z051"/>
<dbReference type="Ensembl" id="ENSCSAVT00000011094.1">
    <property type="protein sequence ID" value="ENSCSAVP00000010963.1"/>
    <property type="gene ID" value="ENSCSAVG00000006420.1"/>
</dbReference>
<proteinExistence type="predicted"/>